<sequence length="141" mass="15867">MAEVQIQDGNDGVLGYTDLVNGAVNARVYFDPAEFMPNSRANSGTFNVSVGADTMSGKRDYTVTVTEKRVEQVMKSLQKRKMANRLPSLMTQMKVVITLMLPALKPRQAVRILPSPRNLIPTVMRLWRMLKTPQPVYKVLK</sequence>
<dbReference type="AlphaFoldDB" id="A0A930URN5"/>
<reference evidence="1" key="1">
    <citation type="submission" date="2020-11" db="EMBL/GenBank/DDBJ databases">
        <title>Gallibacterium anatis 1637, full genome, WGS.</title>
        <authorList>
            <person name="Laishevtcev A.I."/>
            <person name="Yakimova E.A."/>
            <person name="Petkovich D."/>
            <person name="Stepanova T.V."/>
            <person name="Kalendr R.S."/>
            <person name="Rubalsky E.O."/>
            <person name="Zulkarneev E.R."/>
            <person name="Aleshkin A.V."/>
        </authorList>
    </citation>
    <scope>NUCLEOTIDE SEQUENCE</scope>
    <source>
        <strain evidence="1">1637</strain>
    </source>
</reference>
<protein>
    <submittedName>
        <fullName evidence="1">Uncharacterized protein</fullName>
    </submittedName>
</protein>
<dbReference type="EMBL" id="JADION010000025">
    <property type="protein sequence ID" value="MBF4102732.1"/>
    <property type="molecule type" value="Genomic_DNA"/>
</dbReference>
<comment type="caution">
    <text evidence="1">The sequence shown here is derived from an EMBL/GenBank/DDBJ whole genome shotgun (WGS) entry which is preliminary data.</text>
</comment>
<evidence type="ECO:0000313" key="1">
    <source>
        <dbReference type="EMBL" id="MBF4102732.1"/>
    </source>
</evidence>
<gene>
    <name evidence="1" type="ORF">INT80_09155</name>
</gene>
<accession>A0A930URN5</accession>
<organism evidence="1">
    <name type="scientific">Gallibacterium anatis</name>
    <dbReference type="NCBI Taxonomy" id="750"/>
    <lineage>
        <taxon>Bacteria</taxon>
        <taxon>Pseudomonadati</taxon>
        <taxon>Pseudomonadota</taxon>
        <taxon>Gammaproteobacteria</taxon>
        <taxon>Pasteurellales</taxon>
        <taxon>Pasteurellaceae</taxon>
        <taxon>Gallibacterium</taxon>
    </lineage>
</organism>
<name>A0A930URN5_9PAST</name>
<proteinExistence type="predicted"/>